<feature type="domain" description="wHTH-Hsp90 Na associated" evidence="2">
    <location>
        <begin position="1018"/>
        <end position="1071"/>
    </location>
</feature>
<dbReference type="InterPro" id="IPR056506">
    <property type="entry name" value="iHD-CE"/>
</dbReference>
<dbReference type="Pfam" id="PF24410">
    <property type="entry name" value="wHTH-HSP90_Na-assoc"/>
    <property type="match status" value="4"/>
</dbReference>
<feature type="domain" description="wHTH-Hsp90 Na associated" evidence="2">
    <location>
        <begin position="1082"/>
        <end position="1131"/>
    </location>
</feature>
<evidence type="ECO:0000259" key="2">
    <source>
        <dbReference type="Pfam" id="PF24410"/>
    </source>
</evidence>
<organism evidence="3 4">
    <name type="scientific">Streptomyces netropsis</name>
    <name type="common">Streptoverticillium netropsis</name>
    <dbReference type="NCBI Taxonomy" id="55404"/>
    <lineage>
        <taxon>Bacteria</taxon>
        <taxon>Bacillati</taxon>
        <taxon>Actinomycetota</taxon>
        <taxon>Actinomycetes</taxon>
        <taxon>Kitasatosporales</taxon>
        <taxon>Streptomycetaceae</taxon>
        <taxon>Streptomyces</taxon>
    </lineage>
</organism>
<sequence length="1303" mass="143719">MRQDETWNAVCGSTVDFLIQAGTVNVNGRPEGPAPGPADLWVELAADSTVWQHVPAGRNADFFRQRVAEAVAALVRLREAAESEPTPDPWRDDGFVPRFAEAVEWLLGEPDPERRLDIYPAEAALLVLMPFLHHVQRLRSTASLAPVAEPGRLGRLTGASPLRTAFEVFSEGHDLLVERGLQRPEAAQPIGWWLFHRWLAQQEEFSRPAVVQQLLRDIGPPAEALGETLDPRRVCRLLHGLHRGPDVCNREYLDSLPADDSVRVRRGGQQRIRDQRLSLLLTLAYGAGREVTALPQIVVEHVGIPFPVDLGQLRQTLDSSRWGGSHDLPVLRAECRHEAVIEGLREYAARTDELLAAVRRTGHERVNQPMPPLPARLSADEVLPSEGAFTGWAAFRLDERRVRDLLMGIQLYKDRDLAVRELYQNALDACRYRRARTQYLDRTRAASYAYEGRIDFEQGTDEDGREYVECRDNGVGMGESELRGVFCRAGSRFVEQLDFTLERTKWEQARPPVELHPNSRFGIGVLSYFMLADEMRVRTCRMDATGELGPLLEARVFGPGHLFRIVRLQERGQEAGTQIRLYVRKQEASWSCLDVLGRVLGIAEFPTEVVHGSRHARWEANRLRARKAPVAERFGLNAHGVLQPWQRAPDGLQLTWCEYGGGILVDGLVVEPETRRGVLSSSPSGLTGVVINLTGALAPERLSADRRTLLDDMSDRLRDVLERAAAALVAGGGALPGYEWICRVAEKSMALGDLLTTAAVKADVRMEFANRKFDVARTGCFLADSKILPTELFGGGGRSRRWLSDPWTSPRGHPPDHILLWRLLAHRPHALLAQLAESCPEIAEVKTVLAALPSDRDLLAAPGLESGELFWHWSTNSRDTADHLRTMAETWGAALPSLVRRARSLGAMPPHAPATFEEFMEALGAGSAESLASEWRHCGMDVPEKYVELATAARRDPLLHRDLGGRKGALGWVDPGETVPPGHIAKAGLLLGLPVSAVCARLTEYGLSADAEGLPERPGAEVATLLSERADGLWPWLSRSEEIRPGHVPAAAHALALGPRDVLDRLAELGFAAPTAFPGDAEPDDVDFLRSESNRPLSLYEPVPYVHLFDSARRRNCSLQHAVDRMRAYGFTVPLRPPRYFTSLDKELLRRDGPLQWVGVTTADAMPAAHVLVAARNLLTSPGALVQRLTGYGVDVSCPDVPAGLSFASALELLRISEGEDMFLTIDCDVDLYDLIERSRAMKTSIARTARWLQELGIPVPDLSGTVRDALSRVPGRVGGLPRYRGCALSAGSSPSPGGTRPR</sequence>
<dbReference type="Pfam" id="PF24401">
    <property type="entry name" value="iHD-CE"/>
    <property type="match status" value="1"/>
</dbReference>
<evidence type="ECO:0000313" key="4">
    <source>
        <dbReference type="Proteomes" id="UP000556436"/>
    </source>
</evidence>
<feature type="domain" description="wHTH-Hsp90 Na associated" evidence="2">
    <location>
        <begin position="958"/>
        <end position="1007"/>
    </location>
</feature>
<reference evidence="3 4" key="1">
    <citation type="submission" date="2020-08" db="EMBL/GenBank/DDBJ databases">
        <title>Genomic Encyclopedia of Type Strains, Phase III (KMG-III): the genomes of soil and plant-associated and newly described type strains.</title>
        <authorList>
            <person name="Whitman W."/>
        </authorList>
    </citation>
    <scope>NUCLEOTIDE SEQUENCE [LARGE SCALE GENOMIC DNA]</scope>
    <source>
        <strain evidence="3 4">CECT 3265</strain>
    </source>
</reference>
<dbReference type="Gene3D" id="3.30.565.10">
    <property type="entry name" value="Histidine kinase-like ATPase, C-terminal domain"/>
    <property type="match status" value="1"/>
</dbReference>
<gene>
    <name evidence="3" type="ORF">FHS38_003365</name>
</gene>
<feature type="domain" description="wHTH-Hsp90 Na associated" evidence="2">
    <location>
        <begin position="1147"/>
        <end position="1193"/>
    </location>
</feature>
<proteinExistence type="predicted"/>
<comment type="caution">
    <text evidence="3">The sequence shown here is derived from an EMBL/GenBank/DDBJ whole genome shotgun (WGS) entry which is preliminary data.</text>
</comment>
<dbReference type="RefSeq" id="WP_184734337.1">
    <property type="nucleotide sequence ID" value="NZ_BMRW01000002.1"/>
</dbReference>
<protein>
    <submittedName>
        <fullName evidence="3">Uncharacterized protein</fullName>
    </submittedName>
</protein>
<dbReference type="InterPro" id="IPR056507">
    <property type="entry name" value="wHTH-HSP90_Na-assoc"/>
</dbReference>
<dbReference type="SUPFAM" id="SSF55874">
    <property type="entry name" value="ATPase domain of HSP90 chaperone/DNA topoisomerase II/histidine kinase"/>
    <property type="match status" value="1"/>
</dbReference>
<evidence type="ECO:0000259" key="1">
    <source>
        <dbReference type="Pfam" id="PF24401"/>
    </source>
</evidence>
<feature type="domain" description="iHD-CE" evidence="1">
    <location>
        <begin position="41"/>
        <end position="384"/>
    </location>
</feature>
<dbReference type="InterPro" id="IPR036890">
    <property type="entry name" value="HATPase_C_sf"/>
</dbReference>
<keyword evidence="4" id="KW-1185">Reference proteome</keyword>
<dbReference type="Proteomes" id="UP000556436">
    <property type="component" value="Unassembled WGS sequence"/>
</dbReference>
<accession>A0A7W7LCW4</accession>
<dbReference type="InterPro" id="IPR020575">
    <property type="entry name" value="Hsp90_N"/>
</dbReference>
<name>A0A7W7LCW4_STRNE</name>
<evidence type="ECO:0000313" key="3">
    <source>
        <dbReference type="EMBL" id="MBB4887311.1"/>
    </source>
</evidence>
<dbReference type="EMBL" id="JACHJG010000006">
    <property type="protein sequence ID" value="MBB4887311.1"/>
    <property type="molecule type" value="Genomic_DNA"/>
</dbReference>
<dbReference type="PRINTS" id="PR00775">
    <property type="entry name" value="HEATSHOCK90"/>
</dbReference>